<gene>
    <name evidence="4" type="ORF">BCT74_12285</name>
</gene>
<dbReference type="NCBIfam" id="TIGR03570">
    <property type="entry name" value="NeuD_NnaD"/>
    <property type="match status" value="1"/>
</dbReference>
<dbReference type="CDD" id="cd03360">
    <property type="entry name" value="LbH_AT_putative"/>
    <property type="match status" value="1"/>
</dbReference>
<evidence type="ECO:0000313" key="5">
    <source>
        <dbReference type="Proteomes" id="UP000235746"/>
    </source>
</evidence>
<dbReference type="AlphaFoldDB" id="A0A2N7IA47"/>
<dbReference type="Proteomes" id="UP000235746">
    <property type="component" value="Unassembled WGS sequence"/>
</dbReference>
<dbReference type="RefSeq" id="WP_102558487.1">
    <property type="nucleotide sequence ID" value="NZ_MCYL01000045.1"/>
</dbReference>
<reference evidence="5" key="1">
    <citation type="submission" date="2016-07" db="EMBL/GenBank/DDBJ databases">
        <title>Nontailed viruses are major unrecognized killers of bacteria in the ocean.</title>
        <authorList>
            <person name="Kauffman K."/>
            <person name="Hussain F."/>
            <person name="Yang J."/>
            <person name="Arevalo P."/>
            <person name="Brown J."/>
            <person name="Cutler M."/>
            <person name="Kelly L."/>
            <person name="Polz M.F."/>
        </authorList>
    </citation>
    <scope>NUCLEOTIDE SEQUENCE [LARGE SCALE GENOMIC DNA]</scope>
    <source>
        <strain evidence="5">10N.261.51.B8</strain>
    </source>
</reference>
<dbReference type="Gene3D" id="3.40.50.20">
    <property type="match status" value="1"/>
</dbReference>
<dbReference type="PANTHER" id="PTHR43300:SF7">
    <property type="entry name" value="UDP-N-ACETYLBACILLOSAMINE N-ACETYLTRANSFERASE"/>
    <property type="match status" value="1"/>
</dbReference>
<dbReference type="InterPro" id="IPR011004">
    <property type="entry name" value="Trimer_LpxA-like_sf"/>
</dbReference>
<dbReference type="Pfam" id="PF17836">
    <property type="entry name" value="PglD_N"/>
    <property type="match status" value="1"/>
</dbReference>
<dbReference type="InterPro" id="IPR050179">
    <property type="entry name" value="Trans_hexapeptide_repeat"/>
</dbReference>
<comment type="caution">
    <text evidence="4">The sequence shown here is derived from an EMBL/GenBank/DDBJ whole genome shotgun (WGS) entry which is preliminary data.</text>
</comment>
<protein>
    <recommendedName>
        <fullName evidence="3">PglD N-terminal domain-containing protein</fullName>
    </recommendedName>
</protein>
<evidence type="ECO:0000259" key="3">
    <source>
        <dbReference type="Pfam" id="PF17836"/>
    </source>
</evidence>
<feature type="site" description="Increases basicity of active site His" evidence="2">
    <location>
        <position position="138"/>
    </location>
</feature>
<accession>A0A2N7IA47</accession>
<dbReference type="EMBL" id="MCYL01000045">
    <property type="protein sequence ID" value="PML53289.1"/>
    <property type="molecule type" value="Genomic_DNA"/>
</dbReference>
<feature type="active site" description="Proton acceptor" evidence="2">
    <location>
        <position position="137"/>
    </location>
</feature>
<evidence type="ECO:0000313" key="4">
    <source>
        <dbReference type="EMBL" id="PML53289.1"/>
    </source>
</evidence>
<sequence>MKKKVIIVGSGGLGREVYSWLTHEDSAYEPIGFISDDFSSLDKYDYPVKVIDSIANFKPIDNVSLIMAIMDPIGKKYVYDLLLSKGMVFDTFIHPTVVLGRNIIIGNGSVICPNCILTCDIQLGDGVFLNTATTLGHDVSIGDFSSLNGKVEVSGWVKISSVVTIGSRALILPKKKIGEGSTIGAGSVVVGNVKQNITVFGNPAKRI</sequence>
<evidence type="ECO:0000256" key="2">
    <source>
        <dbReference type="PIRSR" id="PIRSR620019-1"/>
    </source>
</evidence>
<feature type="domain" description="PglD N-terminal" evidence="3">
    <location>
        <begin position="4"/>
        <end position="78"/>
    </location>
</feature>
<dbReference type="SUPFAM" id="SSF51161">
    <property type="entry name" value="Trimeric LpxA-like enzymes"/>
    <property type="match status" value="1"/>
</dbReference>
<dbReference type="InterPro" id="IPR020019">
    <property type="entry name" value="AcTrfase_PglD-like"/>
</dbReference>
<evidence type="ECO:0000256" key="1">
    <source>
        <dbReference type="ARBA" id="ARBA00007274"/>
    </source>
</evidence>
<proteinExistence type="inferred from homology"/>
<organism evidence="4 5">
    <name type="scientific">Vibrio lentus</name>
    <dbReference type="NCBI Taxonomy" id="136468"/>
    <lineage>
        <taxon>Bacteria</taxon>
        <taxon>Pseudomonadati</taxon>
        <taxon>Pseudomonadota</taxon>
        <taxon>Gammaproteobacteria</taxon>
        <taxon>Vibrionales</taxon>
        <taxon>Vibrionaceae</taxon>
        <taxon>Vibrio</taxon>
    </lineage>
</organism>
<dbReference type="InterPro" id="IPR041561">
    <property type="entry name" value="PglD_N"/>
</dbReference>
<dbReference type="Gene3D" id="2.160.10.10">
    <property type="entry name" value="Hexapeptide repeat proteins"/>
    <property type="match status" value="1"/>
</dbReference>
<comment type="similarity">
    <text evidence="1">Belongs to the transferase hexapeptide repeat family.</text>
</comment>
<name>A0A2N7IA47_9VIBR</name>
<dbReference type="PANTHER" id="PTHR43300">
    <property type="entry name" value="ACETYLTRANSFERASE"/>
    <property type="match status" value="1"/>
</dbReference>